<keyword evidence="3 5" id="KW-1133">Transmembrane helix</keyword>
<comment type="subcellular location">
    <subcellularLocation>
        <location evidence="1">Membrane</location>
    </subcellularLocation>
</comment>
<dbReference type="SUPFAM" id="SSF161084">
    <property type="entry name" value="MAPEG domain-like"/>
    <property type="match status" value="1"/>
</dbReference>
<accession>A0ABX0TU25</accession>
<keyword evidence="7" id="KW-1185">Reference proteome</keyword>
<reference evidence="6 7" key="1">
    <citation type="submission" date="2020-03" db="EMBL/GenBank/DDBJ databases">
        <title>Genomic Encyclopedia of Type Strains, Phase III (KMG-III): the genomes of soil and plant-associated and newly described type strains.</title>
        <authorList>
            <person name="Whitman W."/>
        </authorList>
    </citation>
    <scope>NUCLEOTIDE SEQUENCE [LARGE SCALE GENOMIC DNA]</scope>
    <source>
        <strain evidence="6 7">CECT 8804</strain>
    </source>
</reference>
<dbReference type="Pfam" id="PF01124">
    <property type="entry name" value="MAPEG"/>
    <property type="match status" value="1"/>
</dbReference>
<dbReference type="InterPro" id="IPR001129">
    <property type="entry name" value="Membr-assoc_MAPEG"/>
</dbReference>
<sequence length="135" mass="14622">MLPITLTMAAAAAIINIWLASRCVQVRMGAKIMTGDAGHPLMLCRMRAQANFAENAPFVLILLGLLEYAKGPQGWLWAVGIAFIVARVLHPIGMDQSLGGEPRHVPLRAIGIMVTWAVQLILAAAAIWIVYTGHR</sequence>
<dbReference type="RefSeq" id="WP_167074221.1">
    <property type="nucleotide sequence ID" value="NZ_JAAOZC010000007.1"/>
</dbReference>
<evidence type="ECO:0000256" key="1">
    <source>
        <dbReference type="ARBA" id="ARBA00004370"/>
    </source>
</evidence>
<feature type="transmembrane region" description="Helical" evidence="5">
    <location>
        <begin position="75"/>
        <end position="93"/>
    </location>
</feature>
<dbReference type="InterPro" id="IPR023352">
    <property type="entry name" value="MAPEG-like_dom_sf"/>
</dbReference>
<proteinExistence type="predicted"/>
<evidence type="ECO:0000256" key="4">
    <source>
        <dbReference type="ARBA" id="ARBA00023136"/>
    </source>
</evidence>
<dbReference type="Gene3D" id="1.20.120.550">
    <property type="entry name" value="Membrane associated eicosanoid/glutathione metabolism-like domain"/>
    <property type="match status" value="1"/>
</dbReference>
<evidence type="ECO:0000256" key="2">
    <source>
        <dbReference type="ARBA" id="ARBA00022692"/>
    </source>
</evidence>
<name>A0ABX0TU25_9SPHN</name>
<keyword evidence="4 5" id="KW-0472">Membrane</keyword>
<dbReference type="PANTHER" id="PTHR35814">
    <property type="match status" value="1"/>
</dbReference>
<feature type="transmembrane region" description="Helical" evidence="5">
    <location>
        <begin position="6"/>
        <end position="24"/>
    </location>
</feature>
<gene>
    <name evidence="6" type="ORF">FHS31_002647</name>
</gene>
<protein>
    <recommendedName>
        <fullName evidence="8">MAPEG family protein</fullName>
    </recommendedName>
</protein>
<feature type="transmembrane region" description="Helical" evidence="5">
    <location>
        <begin position="105"/>
        <end position="131"/>
    </location>
</feature>
<evidence type="ECO:0000313" key="6">
    <source>
        <dbReference type="EMBL" id="NIJ09017.1"/>
    </source>
</evidence>
<dbReference type="Proteomes" id="UP000727456">
    <property type="component" value="Unassembled WGS sequence"/>
</dbReference>
<dbReference type="EMBL" id="JAAOZC010000007">
    <property type="protein sequence ID" value="NIJ09017.1"/>
    <property type="molecule type" value="Genomic_DNA"/>
</dbReference>
<dbReference type="PANTHER" id="PTHR35814:SF1">
    <property type="entry name" value="GLUTATHIONE S-TRANSFERASE-RELATED"/>
    <property type="match status" value="1"/>
</dbReference>
<organism evidence="6 7">
    <name type="scientific">Sphingomonas vulcanisoli</name>
    <dbReference type="NCBI Taxonomy" id="1658060"/>
    <lineage>
        <taxon>Bacteria</taxon>
        <taxon>Pseudomonadati</taxon>
        <taxon>Pseudomonadota</taxon>
        <taxon>Alphaproteobacteria</taxon>
        <taxon>Sphingomonadales</taxon>
        <taxon>Sphingomonadaceae</taxon>
        <taxon>Sphingomonas</taxon>
    </lineage>
</organism>
<evidence type="ECO:0000313" key="7">
    <source>
        <dbReference type="Proteomes" id="UP000727456"/>
    </source>
</evidence>
<keyword evidence="2 5" id="KW-0812">Transmembrane</keyword>
<evidence type="ECO:0000256" key="3">
    <source>
        <dbReference type="ARBA" id="ARBA00022989"/>
    </source>
</evidence>
<evidence type="ECO:0000256" key="5">
    <source>
        <dbReference type="SAM" id="Phobius"/>
    </source>
</evidence>
<comment type="caution">
    <text evidence="6">The sequence shown here is derived from an EMBL/GenBank/DDBJ whole genome shotgun (WGS) entry which is preliminary data.</text>
</comment>
<evidence type="ECO:0008006" key="8">
    <source>
        <dbReference type="Google" id="ProtNLM"/>
    </source>
</evidence>